<dbReference type="PROSITE" id="PS50848">
    <property type="entry name" value="START"/>
    <property type="match status" value="1"/>
</dbReference>
<feature type="region of interest" description="Disordered" evidence="6">
    <location>
        <begin position="80"/>
        <end position="124"/>
    </location>
</feature>
<organism evidence="8 9">
    <name type="scientific">Carpinus fangiana</name>
    <dbReference type="NCBI Taxonomy" id="176857"/>
    <lineage>
        <taxon>Eukaryota</taxon>
        <taxon>Viridiplantae</taxon>
        <taxon>Streptophyta</taxon>
        <taxon>Embryophyta</taxon>
        <taxon>Tracheophyta</taxon>
        <taxon>Spermatophyta</taxon>
        <taxon>Magnoliopsida</taxon>
        <taxon>eudicotyledons</taxon>
        <taxon>Gunneridae</taxon>
        <taxon>Pentapetalae</taxon>
        <taxon>rosids</taxon>
        <taxon>fabids</taxon>
        <taxon>Fagales</taxon>
        <taxon>Betulaceae</taxon>
        <taxon>Carpinus</taxon>
    </lineage>
</organism>
<evidence type="ECO:0000256" key="1">
    <source>
        <dbReference type="ARBA" id="ARBA00023015"/>
    </source>
</evidence>
<feature type="compositionally biased region" description="Polar residues" evidence="6">
    <location>
        <begin position="84"/>
        <end position="96"/>
    </location>
</feature>
<dbReference type="SMART" id="SM00234">
    <property type="entry name" value="START"/>
    <property type="match status" value="1"/>
</dbReference>
<dbReference type="Pfam" id="PF25797">
    <property type="entry name" value="PDF2_C"/>
    <property type="match status" value="1"/>
</dbReference>
<dbReference type="SUPFAM" id="SSF55961">
    <property type="entry name" value="Bet v1-like"/>
    <property type="match status" value="2"/>
</dbReference>
<feature type="region of interest" description="Disordered" evidence="6">
    <location>
        <begin position="1"/>
        <end position="51"/>
    </location>
</feature>
<dbReference type="AlphaFoldDB" id="A0A5N6RTC8"/>
<feature type="compositionally biased region" description="Pro residues" evidence="6">
    <location>
        <begin position="101"/>
        <end position="110"/>
    </location>
</feature>
<dbReference type="Proteomes" id="UP000327013">
    <property type="component" value="Chromosome 8"/>
</dbReference>
<dbReference type="EMBL" id="CM017328">
    <property type="protein sequence ID" value="KAE8125615.1"/>
    <property type="molecule type" value="Genomic_DNA"/>
</dbReference>
<feature type="domain" description="START" evidence="7">
    <location>
        <begin position="141"/>
        <end position="414"/>
    </location>
</feature>
<dbReference type="Gene3D" id="3.30.530.20">
    <property type="match status" value="1"/>
</dbReference>
<feature type="compositionally biased region" description="Low complexity" evidence="6">
    <location>
        <begin position="25"/>
        <end position="43"/>
    </location>
</feature>
<keyword evidence="3" id="KW-0371">Homeobox</keyword>
<dbReference type="InterPro" id="IPR023393">
    <property type="entry name" value="START-like_dom_sf"/>
</dbReference>
<feature type="compositionally biased region" description="Polar residues" evidence="6">
    <location>
        <begin position="112"/>
        <end position="124"/>
    </location>
</feature>
<proteinExistence type="predicted"/>
<evidence type="ECO:0000313" key="9">
    <source>
        <dbReference type="Proteomes" id="UP000327013"/>
    </source>
</evidence>
<name>A0A5N6RTC8_9ROSI</name>
<reference evidence="8 9" key="1">
    <citation type="submission" date="2019-06" db="EMBL/GenBank/DDBJ databases">
        <title>A chromosomal-level reference genome of Carpinus fangiana (Coryloideae, Betulaceae).</title>
        <authorList>
            <person name="Yang X."/>
            <person name="Wang Z."/>
            <person name="Zhang L."/>
            <person name="Hao G."/>
            <person name="Liu J."/>
            <person name="Yang Y."/>
        </authorList>
    </citation>
    <scope>NUCLEOTIDE SEQUENCE [LARGE SCALE GENOMIC DNA]</scope>
    <source>
        <strain evidence="8">Cfa_2016G</strain>
        <tissue evidence="8">Leaf</tissue>
    </source>
</reference>
<evidence type="ECO:0000256" key="4">
    <source>
        <dbReference type="ARBA" id="ARBA00023163"/>
    </source>
</evidence>
<dbReference type="GO" id="GO:0003677">
    <property type="term" value="F:DNA binding"/>
    <property type="evidence" value="ECO:0007669"/>
    <property type="project" value="UniProtKB-KW"/>
</dbReference>
<evidence type="ECO:0000256" key="5">
    <source>
        <dbReference type="ARBA" id="ARBA00023242"/>
    </source>
</evidence>
<keyword evidence="1" id="KW-0805">Transcription regulation</keyword>
<accession>A0A5N6RTC8</accession>
<keyword evidence="5" id="KW-0539">Nucleus</keyword>
<protein>
    <recommendedName>
        <fullName evidence="7">START domain-containing protein</fullName>
    </recommendedName>
</protein>
<keyword evidence="4" id="KW-0804">Transcription</keyword>
<evidence type="ECO:0000259" key="7">
    <source>
        <dbReference type="PROSITE" id="PS50848"/>
    </source>
</evidence>
<dbReference type="InterPro" id="IPR057993">
    <property type="entry name" value="HD-Zip_IV_C"/>
</dbReference>
<dbReference type="Pfam" id="PF01852">
    <property type="entry name" value="START"/>
    <property type="match status" value="1"/>
</dbReference>
<dbReference type="InterPro" id="IPR002913">
    <property type="entry name" value="START_lipid-bd_dom"/>
</dbReference>
<feature type="compositionally biased region" description="Acidic residues" evidence="6">
    <location>
        <begin position="15"/>
        <end position="24"/>
    </location>
</feature>
<dbReference type="CDD" id="cd08875">
    <property type="entry name" value="START_ArGLABRA2_like"/>
    <property type="match status" value="1"/>
</dbReference>
<evidence type="ECO:0000256" key="2">
    <source>
        <dbReference type="ARBA" id="ARBA00023125"/>
    </source>
</evidence>
<evidence type="ECO:0000313" key="8">
    <source>
        <dbReference type="EMBL" id="KAE8125615.1"/>
    </source>
</evidence>
<dbReference type="OrthoDB" id="1569773at2759"/>
<dbReference type="PANTHER" id="PTHR45654">
    <property type="entry name" value="HOMEOBOX-LEUCINE ZIPPER PROTEIN MERISTEM L1"/>
    <property type="match status" value="1"/>
</dbReference>
<evidence type="ECO:0000256" key="6">
    <source>
        <dbReference type="SAM" id="MobiDB-lite"/>
    </source>
</evidence>
<keyword evidence="9" id="KW-1185">Reference proteome</keyword>
<dbReference type="PANTHER" id="PTHR45654:SF48">
    <property type="entry name" value="START DOMAIN-CONTAINING PROTEIN"/>
    <property type="match status" value="1"/>
</dbReference>
<sequence>MDGVGPSDDDHSDQTIEEDNDEYSMSETESSMTSSPDEMTTSSDSDDSIGGINRELFTMNVGGLAGQRMQFGRQLGFVPPDVNSKINSSASQSNRDAGSPPVTPRSPPHSPGTNHSDCGSNSVGSNLRRASDLFMAVSVSAEVNKMKITELAVAAMEELTKMALIKGEPLWRLQEDGKSEILNDVEYIREFRHVDATLMEIMKMVEVRHSQSLPSLDSNSHEYELESEYKPLPHELGPEPLHTEASRETGYVRVNPLSILELLMDFKHWSSLFSNIVSKTIMLGVLSSSEVEGNFDGTLQVMTAEFHVPSPLVPVRESYFARYCKQLCPGTWGVVDVSLENLFPYPSVKFRRRPSGCLIQAMPNGWSKVIWVEHVEVDNRWVHSIFQPIVISGFAYSAKRWINTIVQQCVRYATLMARTTLINAGVIISQDGRTSLLKLSERMVRTFCVEISASTENKWMKFPIRGADDKRIMTKYSTTDDIGKPPGPSVAFASSVWLPAASPRLVFNFLRHENFRNKWDILSYGHAIRENAYVVNGEDPRNRISIMEVLGSPVMYLQESYSDSTGSYVIYAPMDSYALSLVLNGGNPDKVAILPSGFAILPDRPTWGSGKESSGSLLTVGFHIVDGASSEDSIPPESLDTMHHILMETAISIRTAVTPKY</sequence>
<dbReference type="GO" id="GO:0008289">
    <property type="term" value="F:lipid binding"/>
    <property type="evidence" value="ECO:0007669"/>
    <property type="project" value="InterPro"/>
</dbReference>
<keyword evidence="2" id="KW-0238">DNA-binding</keyword>
<gene>
    <name evidence="8" type="ORF">FH972_020398</name>
</gene>
<evidence type="ECO:0000256" key="3">
    <source>
        <dbReference type="ARBA" id="ARBA00023155"/>
    </source>
</evidence>
<dbReference type="InterPro" id="IPR042160">
    <property type="entry name" value="HD-Zip_IV"/>
</dbReference>